<comment type="caution">
    <text evidence="2">The sequence shown here is derived from an EMBL/GenBank/DDBJ whole genome shotgun (WGS) entry which is preliminary data.</text>
</comment>
<dbReference type="RefSeq" id="WP_132767467.1">
    <property type="nucleotide sequence ID" value="NZ_SMAB01000004.1"/>
</dbReference>
<protein>
    <submittedName>
        <fullName evidence="2">Sulfide:quinone oxidoreductase</fullName>
    </submittedName>
</protein>
<keyword evidence="3" id="KW-1185">Reference proteome</keyword>
<dbReference type="PANTHER" id="PTHR43755:SF1">
    <property type="entry name" value="FAD-DEPENDENT PYRIDINE NUCLEOTIDE-DISULPHIDE OXIDOREDUCTASE"/>
    <property type="match status" value="1"/>
</dbReference>
<proteinExistence type="predicted"/>
<dbReference type="PANTHER" id="PTHR43755">
    <property type="match status" value="1"/>
</dbReference>
<evidence type="ECO:0000313" key="3">
    <source>
        <dbReference type="Proteomes" id="UP000295788"/>
    </source>
</evidence>
<dbReference type="Proteomes" id="UP000295788">
    <property type="component" value="Unassembled WGS sequence"/>
</dbReference>
<gene>
    <name evidence="2" type="ORF">EDD72_104101</name>
</gene>
<dbReference type="Gene3D" id="3.50.50.60">
    <property type="entry name" value="FAD/NAD(P)-binding domain"/>
    <property type="match status" value="2"/>
</dbReference>
<dbReference type="Pfam" id="PF07992">
    <property type="entry name" value="Pyr_redox_2"/>
    <property type="match status" value="1"/>
</dbReference>
<name>A0A4R3KIV1_9BACI</name>
<dbReference type="GO" id="GO:0016491">
    <property type="term" value="F:oxidoreductase activity"/>
    <property type="evidence" value="ECO:0007669"/>
    <property type="project" value="InterPro"/>
</dbReference>
<dbReference type="OrthoDB" id="9805710at2"/>
<dbReference type="EMBL" id="SMAB01000004">
    <property type="protein sequence ID" value="TCS83547.1"/>
    <property type="molecule type" value="Genomic_DNA"/>
</dbReference>
<dbReference type="InterPro" id="IPR023753">
    <property type="entry name" value="FAD/NAD-binding_dom"/>
</dbReference>
<dbReference type="AlphaFoldDB" id="A0A4R3KIV1"/>
<accession>A0A4R3KIV1</accession>
<dbReference type="SUPFAM" id="SSF51905">
    <property type="entry name" value="FAD/NAD(P)-binding domain"/>
    <property type="match status" value="2"/>
</dbReference>
<evidence type="ECO:0000259" key="1">
    <source>
        <dbReference type="Pfam" id="PF07992"/>
    </source>
</evidence>
<reference evidence="2 3" key="1">
    <citation type="submission" date="2019-03" db="EMBL/GenBank/DDBJ databases">
        <title>Genomic Encyclopedia of Type Strains, Phase IV (KMG-IV): sequencing the most valuable type-strain genomes for metagenomic binning, comparative biology and taxonomic classification.</title>
        <authorList>
            <person name="Goeker M."/>
        </authorList>
    </citation>
    <scope>NUCLEOTIDE SEQUENCE [LARGE SCALE GENOMIC DNA]</scope>
    <source>
        <strain evidence="2 3">DSM 23802</strain>
    </source>
</reference>
<feature type="domain" description="FAD/NAD(P)-binding" evidence="1">
    <location>
        <begin position="4"/>
        <end position="293"/>
    </location>
</feature>
<dbReference type="InterPro" id="IPR052541">
    <property type="entry name" value="SQRD"/>
</dbReference>
<evidence type="ECO:0000313" key="2">
    <source>
        <dbReference type="EMBL" id="TCS83547.1"/>
    </source>
</evidence>
<dbReference type="InterPro" id="IPR036188">
    <property type="entry name" value="FAD/NAD-bd_sf"/>
</dbReference>
<organism evidence="2 3">
    <name type="scientific">Tepidibacillus fermentans</name>
    <dbReference type="NCBI Taxonomy" id="1281767"/>
    <lineage>
        <taxon>Bacteria</taxon>
        <taxon>Bacillati</taxon>
        <taxon>Bacillota</taxon>
        <taxon>Bacilli</taxon>
        <taxon>Bacillales</taxon>
        <taxon>Bacillaceae</taxon>
        <taxon>Tepidibacillus</taxon>
    </lineage>
</organism>
<sequence>MAKNIVILGGGTGGTMVANHLAKGLKHDIKKGDVKITMITNAEEHIYQPGWLFVAFGLQHPEHYIKKQRAITHPSINLVIAEATKIDKDKKVVHTNKGDFSYDYLVIGTGAVPRFDLIPGLPEAGDDFYSPEGALKLREKITNFKGGKILITMGMPHKCPVAPIEFYLMAHEFFEKKGIRDKVELVYTYPLETVHSAANVAAWYKPQMEKRNIRYVTEFVPAKVDPQKKILYSKDGKEESFDLLVSIPPHRGAKVIFDSGLGNEMGFIPVNQYTLKAINDNYIYVIGDATALQISKAGSTAHYESEYVAKNIEQELHGQTPTNFYDGKVFCFIEAGLEEGTYINMDYNHPPNPVPQSAMIHWFKHAFNEMYWMTARGLL</sequence>